<evidence type="ECO:0000313" key="2">
    <source>
        <dbReference type="EMBL" id="PDZ96520.1"/>
    </source>
</evidence>
<evidence type="ECO:0000256" key="1">
    <source>
        <dbReference type="SAM" id="Phobius"/>
    </source>
</evidence>
<organism evidence="2 3">
    <name type="scientific">Bacillus cereus</name>
    <dbReference type="NCBI Taxonomy" id="1396"/>
    <lineage>
        <taxon>Bacteria</taxon>
        <taxon>Bacillati</taxon>
        <taxon>Bacillota</taxon>
        <taxon>Bacilli</taxon>
        <taxon>Bacillales</taxon>
        <taxon>Bacillaceae</taxon>
        <taxon>Bacillus</taxon>
        <taxon>Bacillus cereus group</taxon>
    </lineage>
</organism>
<reference evidence="2 3" key="1">
    <citation type="submission" date="2017-09" db="EMBL/GenBank/DDBJ databases">
        <title>Large-scale bioinformatics analysis of Bacillus genomes uncovers conserved roles of natural products in bacterial physiology.</title>
        <authorList>
            <consortium name="Agbiome Team Llc"/>
            <person name="Bleich R.M."/>
            <person name="Grubbs K.J."/>
            <person name="Santa Maria K.C."/>
            <person name="Allen S.E."/>
            <person name="Farag S."/>
            <person name="Shank E.A."/>
            <person name="Bowers A."/>
        </authorList>
    </citation>
    <scope>NUCLEOTIDE SEQUENCE [LARGE SCALE GENOMIC DNA]</scope>
    <source>
        <strain evidence="2 3">AFS092789</strain>
    </source>
</reference>
<comment type="caution">
    <text evidence="2">The sequence shown here is derived from an EMBL/GenBank/DDBJ whole genome shotgun (WGS) entry which is preliminary data.</text>
</comment>
<evidence type="ECO:0000313" key="3">
    <source>
        <dbReference type="Proteomes" id="UP000219922"/>
    </source>
</evidence>
<dbReference type="EMBL" id="NVMX01000040">
    <property type="protein sequence ID" value="PDZ96520.1"/>
    <property type="molecule type" value="Genomic_DNA"/>
</dbReference>
<gene>
    <name evidence="2" type="ORF">CON36_22605</name>
</gene>
<sequence length="167" mass="19413">MNLEKQQCSEEILETNNEWNVENKKKTSFLAHKRFVVVSAIALIIVASTMYIFLTHSSSFNKMKGYWYAGGKGAYLQIQEIDDKNIEIVFYEKRGKTERVKGSVVDYNDNQVICNMSYPWNGRVKLELLDDTTLYMSEEGKKSHKLKLTKVSEKERQEFYGGEKSSR</sequence>
<keyword evidence="1" id="KW-0472">Membrane</keyword>
<keyword evidence="1" id="KW-1133">Transmembrane helix</keyword>
<feature type="transmembrane region" description="Helical" evidence="1">
    <location>
        <begin position="35"/>
        <end position="54"/>
    </location>
</feature>
<name>A0A9X6SWB3_BACCE</name>
<protein>
    <submittedName>
        <fullName evidence="2">Zinc ribbon domain-containing protein</fullName>
    </submittedName>
</protein>
<keyword evidence="1" id="KW-0812">Transmembrane</keyword>
<accession>A0A9X6SWB3</accession>
<proteinExistence type="predicted"/>
<dbReference type="AlphaFoldDB" id="A0A9X6SWB3"/>
<dbReference type="RefSeq" id="WP_098005939.1">
    <property type="nucleotide sequence ID" value="NZ_NTVH01000037.1"/>
</dbReference>
<dbReference type="Proteomes" id="UP000219922">
    <property type="component" value="Unassembled WGS sequence"/>
</dbReference>